<keyword evidence="3" id="KW-1185">Reference proteome</keyword>
<keyword evidence="1" id="KW-0812">Transmembrane</keyword>
<protein>
    <submittedName>
        <fullName evidence="2">Uncharacterized protein</fullName>
    </submittedName>
</protein>
<accession>A0A9W5TXX1</accession>
<dbReference type="EMBL" id="BMJD01000011">
    <property type="protein sequence ID" value="GGB40490.1"/>
    <property type="molecule type" value="Genomic_DNA"/>
</dbReference>
<organism evidence="2 3">
    <name type="scientific">Lentibacillus populi</name>
    <dbReference type="NCBI Taxonomy" id="1827502"/>
    <lineage>
        <taxon>Bacteria</taxon>
        <taxon>Bacillati</taxon>
        <taxon>Bacillota</taxon>
        <taxon>Bacilli</taxon>
        <taxon>Bacillales</taxon>
        <taxon>Bacillaceae</taxon>
        <taxon>Lentibacillus</taxon>
    </lineage>
</organism>
<evidence type="ECO:0000256" key="1">
    <source>
        <dbReference type="SAM" id="Phobius"/>
    </source>
</evidence>
<reference evidence="2" key="1">
    <citation type="journal article" date="2014" name="Int. J. Syst. Evol. Microbiol.">
        <title>Complete genome sequence of Corynebacterium casei LMG S-19264T (=DSM 44701T), isolated from a smear-ripened cheese.</title>
        <authorList>
            <consortium name="US DOE Joint Genome Institute (JGI-PGF)"/>
            <person name="Walter F."/>
            <person name="Albersmeier A."/>
            <person name="Kalinowski J."/>
            <person name="Ruckert C."/>
        </authorList>
    </citation>
    <scope>NUCLEOTIDE SEQUENCE</scope>
    <source>
        <strain evidence="2">CGMCC 1.15454</strain>
    </source>
</reference>
<name>A0A9W5TXX1_9BACI</name>
<dbReference type="RefSeq" id="WP_188724959.1">
    <property type="nucleotide sequence ID" value="NZ_BMJD01000011.1"/>
</dbReference>
<dbReference type="AlphaFoldDB" id="A0A9W5TXX1"/>
<gene>
    <name evidence="2" type="ORF">GCM10011409_17490</name>
</gene>
<evidence type="ECO:0000313" key="3">
    <source>
        <dbReference type="Proteomes" id="UP000621492"/>
    </source>
</evidence>
<sequence length="59" mass="6660">MSLTIIIIVTTLIWIAVSREAVKPSEEINWRKTITLMSTGSLLTLVLTISLFQDIPFLK</sequence>
<comment type="caution">
    <text evidence="2">The sequence shown here is derived from an EMBL/GenBank/DDBJ whole genome shotgun (WGS) entry which is preliminary data.</text>
</comment>
<keyword evidence="1" id="KW-1133">Transmembrane helix</keyword>
<evidence type="ECO:0000313" key="2">
    <source>
        <dbReference type="EMBL" id="GGB40490.1"/>
    </source>
</evidence>
<proteinExistence type="predicted"/>
<feature type="transmembrane region" description="Helical" evidence="1">
    <location>
        <begin position="34"/>
        <end position="52"/>
    </location>
</feature>
<keyword evidence="1" id="KW-0472">Membrane</keyword>
<dbReference type="Proteomes" id="UP000621492">
    <property type="component" value="Unassembled WGS sequence"/>
</dbReference>
<reference evidence="2" key="2">
    <citation type="submission" date="2020-09" db="EMBL/GenBank/DDBJ databases">
        <authorList>
            <person name="Sun Q."/>
            <person name="Zhou Y."/>
        </authorList>
    </citation>
    <scope>NUCLEOTIDE SEQUENCE</scope>
    <source>
        <strain evidence="2">CGMCC 1.15454</strain>
    </source>
</reference>